<dbReference type="InterPro" id="IPR036388">
    <property type="entry name" value="WH-like_DNA-bd_sf"/>
</dbReference>
<dbReference type="PROSITE" id="PS50110">
    <property type="entry name" value="RESPONSE_REGULATORY"/>
    <property type="match status" value="1"/>
</dbReference>
<organism evidence="6 7">
    <name type="scientific">Pseudomonas kilonensis</name>
    <dbReference type="NCBI Taxonomy" id="132476"/>
    <lineage>
        <taxon>Bacteria</taxon>
        <taxon>Pseudomonadati</taxon>
        <taxon>Pseudomonadota</taxon>
        <taxon>Gammaproteobacteria</taxon>
        <taxon>Pseudomonadales</taxon>
        <taxon>Pseudomonadaceae</taxon>
        <taxon>Pseudomonas</taxon>
    </lineage>
</organism>
<dbReference type="InterPro" id="IPR058245">
    <property type="entry name" value="NreC/VraR/RcsB-like_REC"/>
</dbReference>
<reference evidence="6 7" key="1">
    <citation type="submission" date="2016-10" db="EMBL/GenBank/DDBJ databases">
        <authorList>
            <person name="Varghese N."/>
            <person name="Submissions S."/>
        </authorList>
    </citation>
    <scope>NUCLEOTIDE SEQUENCE [LARGE SCALE GENOMIC DNA]</scope>
    <source>
        <strain evidence="6 7">BS3780</strain>
    </source>
</reference>
<dbReference type="Gene3D" id="3.40.50.2300">
    <property type="match status" value="1"/>
</dbReference>
<comment type="caution">
    <text evidence="6">The sequence shown here is derived from an EMBL/GenBank/DDBJ whole genome shotgun (WGS) entry which is preliminary data.</text>
</comment>
<evidence type="ECO:0000313" key="6">
    <source>
        <dbReference type="EMBL" id="SEE83013.1"/>
    </source>
</evidence>
<evidence type="ECO:0000259" key="5">
    <source>
        <dbReference type="PROSITE" id="PS50110"/>
    </source>
</evidence>
<dbReference type="Pfam" id="PF00072">
    <property type="entry name" value="Response_reg"/>
    <property type="match status" value="1"/>
</dbReference>
<dbReference type="PANTHER" id="PTHR45566">
    <property type="entry name" value="HTH-TYPE TRANSCRIPTIONAL REGULATOR YHJB-RELATED"/>
    <property type="match status" value="1"/>
</dbReference>
<feature type="modified residue" description="4-aspartylphosphate" evidence="3">
    <location>
        <position position="76"/>
    </location>
</feature>
<dbReference type="SUPFAM" id="SSF52172">
    <property type="entry name" value="CheY-like"/>
    <property type="match status" value="1"/>
</dbReference>
<name>A0ABY0ZJL2_9PSED</name>
<proteinExistence type="predicted"/>
<feature type="domain" description="Response regulatory" evidence="5">
    <location>
        <begin position="26"/>
        <end position="141"/>
    </location>
</feature>
<dbReference type="InterPro" id="IPR000792">
    <property type="entry name" value="Tscrpt_reg_LuxR_C"/>
</dbReference>
<sequence>MGLVQESGAVMAPVPFVMTWGIALKDVLIVDDHPVIRGALRLICQNEAFTHIRDASGVADARALIKECAPDLVILDLVMNGFDGLDLLVWIMAQFPECSVLVFTAQDAQHFCNRCISAGARGFVTKKSDLKELTKAIQALKSGYAYFPQMSVRLDFQQRSEQQALESLSTRELSILRMLAMGMRGKDIAESLFLSPKTVSTYKTRLLEKLGLQSLVGLSEFAKRNHI</sequence>
<dbReference type="CDD" id="cd06170">
    <property type="entry name" value="LuxR_C_like"/>
    <property type="match status" value="1"/>
</dbReference>
<evidence type="ECO:0000256" key="3">
    <source>
        <dbReference type="PROSITE-ProRule" id="PRU00169"/>
    </source>
</evidence>
<protein>
    <submittedName>
        <fullName evidence="6">Two component transcriptional regulator, LuxR family</fullName>
    </submittedName>
</protein>
<evidence type="ECO:0000256" key="2">
    <source>
        <dbReference type="ARBA" id="ARBA00023125"/>
    </source>
</evidence>
<dbReference type="Pfam" id="PF00196">
    <property type="entry name" value="GerE"/>
    <property type="match status" value="1"/>
</dbReference>
<dbReference type="InterPro" id="IPR016032">
    <property type="entry name" value="Sig_transdc_resp-reg_C-effctor"/>
</dbReference>
<dbReference type="InterPro" id="IPR051015">
    <property type="entry name" value="EvgA-like"/>
</dbReference>
<accession>A0ABY0ZJL2</accession>
<dbReference type="SUPFAM" id="SSF46894">
    <property type="entry name" value="C-terminal effector domain of the bipartite response regulators"/>
    <property type="match status" value="1"/>
</dbReference>
<dbReference type="Proteomes" id="UP000183915">
    <property type="component" value="Unassembled WGS sequence"/>
</dbReference>
<evidence type="ECO:0000256" key="1">
    <source>
        <dbReference type="ARBA" id="ARBA00022553"/>
    </source>
</evidence>
<evidence type="ECO:0000259" key="4">
    <source>
        <dbReference type="PROSITE" id="PS50043"/>
    </source>
</evidence>
<dbReference type="PROSITE" id="PS50043">
    <property type="entry name" value="HTH_LUXR_2"/>
    <property type="match status" value="1"/>
</dbReference>
<dbReference type="EMBL" id="FNTT01000002">
    <property type="protein sequence ID" value="SEE83013.1"/>
    <property type="molecule type" value="Genomic_DNA"/>
</dbReference>
<gene>
    <name evidence="6" type="ORF">SAMN04490188_5991</name>
</gene>
<evidence type="ECO:0000313" key="7">
    <source>
        <dbReference type="Proteomes" id="UP000183915"/>
    </source>
</evidence>
<dbReference type="SMART" id="SM00448">
    <property type="entry name" value="REC"/>
    <property type="match status" value="1"/>
</dbReference>
<dbReference type="PRINTS" id="PR00038">
    <property type="entry name" value="HTHLUXR"/>
</dbReference>
<keyword evidence="1 3" id="KW-0597">Phosphoprotein</keyword>
<feature type="domain" description="HTH luxR-type" evidence="4">
    <location>
        <begin position="161"/>
        <end position="226"/>
    </location>
</feature>
<dbReference type="Gene3D" id="1.10.10.10">
    <property type="entry name" value="Winged helix-like DNA-binding domain superfamily/Winged helix DNA-binding domain"/>
    <property type="match status" value="1"/>
</dbReference>
<keyword evidence="2" id="KW-0238">DNA-binding</keyword>
<dbReference type="InterPro" id="IPR011006">
    <property type="entry name" value="CheY-like_superfamily"/>
</dbReference>
<dbReference type="InterPro" id="IPR001789">
    <property type="entry name" value="Sig_transdc_resp-reg_receiver"/>
</dbReference>
<keyword evidence="7" id="KW-1185">Reference proteome</keyword>
<dbReference type="PANTHER" id="PTHR45566:SF2">
    <property type="entry name" value="NARL SUBFAMILY"/>
    <property type="match status" value="1"/>
</dbReference>
<dbReference type="CDD" id="cd17535">
    <property type="entry name" value="REC_NarL-like"/>
    <property type="match status" value="1"/>
</dbReference>
<dbReference type="SMART" id="SM00421">
    <property type="entry name" value="HTH_LUXR"/>
    <property type="match status" value="1"/>
</dbReference>